<accession>A0A1X7UNC9</accession>
<organism evidence="1">
    <name type="scientific">Amphimedon queenslandica</name>
    <name type="common">Sponge</name>
    <dbReference type="NCBI Taxonomy" id="400682"/>
    <lineage>
        <taxon>Eukaryota</taxon>
        <taxon>Metazoa</taxon>
        <taxon>Porifera</taxon>
        <taxon>Demospongiae</taxon>
        <taxon>Heteroscleromorpha</taxon>
        <taxon>Haplosclerida</taxon>
        <taxon>Niphatidae</taxon>
        <taxon>Amphimedon</taxon>
    </lineage>
</organism>
<proteinExistence type="predicted"/>
<reference evidence="1" key="1">
    <citation type="submission" date="2017-05" db="UniProtKB">
        <authorList>
            <consortium name="EnsemblMetazoa"/>
        </authorList>
    </citation>
    <scope>IDENTIFICATION</scope>
</reference>
<dbReference type="AlphaFoldDB" id="A0A1X7UNC9"/>
<dbReference type="EnsemblMetazoa" id="Aqu2.1.29268_001">
    <property type="protein sequence ID" value="Aqu2.1.29268_001"/>
    <property type="gene ID" value="Aqu2.1.29268"/>
</dbReference>
<protein>
    <submittedName>
        <fullName evidence="1">Uncharacterized protein</fullName>
    </submittedName>
</protein>
<name>A0A1X7UNC9_AMPQE</name>
<dbReference type="OrthoDB" id="2686689at2759"/>
<evidence type="ECO:0000313" key="1">
    <source>
        <dbReference type="EnsemblMetazoa" id="Aqu2.1.29268_001"/>
    </source>
</evidence>
<dbReference type="InParanoid" id="A0A1X7UNC9"/>
<sequence length="202" mass="22858">MQFTLMELIFRELITRANHAGAGQSTVTDHLIDRVRQIISSPARITTLQSLEKPEAFRYTCECVHSKGFSGGRPHFNVHKDLLSSLLEAGFKVSEIAKIVCVFRSIIFRRLLEYGMSSRGLILKESDIPAQDANLYYIHCNGPIPLDEDNEEFERVVIPQLTCDLPESLLNELTSLVFPLSESENYGIDLYYSAIDVIMCNL</sequence>